<evidence type="ECO:0000256" key="3">
    <source>
        <dbReference type="PIRSR" id="PIRSR606225-1"/>
    </source>
</evidence>
<dbReference type="Gene3D" id="3.30.2350.10">
    <property type="entry name" value="Pseudouridine synthase"/>
    <property type="match status" value="1"/>
</dbReference>
<dbReference type="CDD" id="cd02869">
    <property type="entry name" value="PseudoU_synth_RluA_like"/>
    <property type="match status" value="1"/>
</dbReference>
<dbReference type="EC" id="5.4.99.-" evidence="5"/>
<dbReference type="InterPro" id="IPR050188">
    <property type="entry name" value="RluA_PseudoU_synthase"/>
</dbReference>
<evidence type="ECO:0000259" key="6">
    <source>
        <dbReference type="Pfam" id="PF00849"/>
    </source>
</evidence>
<sequence>MPATVKHLEVDEESPYVGDRADRAVQTLCGLSRSQVNGLFDHQCVKVNGLMCDDASRRLMAGDRIELTYHAGQRYHPMNKPRKNLGFEIVFEDRHLIIVNKPAQLLTVPTKKGETNTLLDKVSNYARHVGHVRAAFNAHRLDRGVSGLLAFGKSMEISQAIRDQFALHKPEREYVAIVAGHMKPQAGTMKSLLATDRDLNRFSTDDEEVGQLAITHFKVAEHLHDTTVMSIWLETGRRNQIRVHFAEQGHPVLGDPRYEPETAAHRHWANTRIALHARKLGFEHPETGEMLKFEVPLPEEMIRFINGQKAVLKRK</sequence>
<reference evidence="7 8" key="1">
    <citation type="submission" date="2019-02" db="EMBL/GenBank/DDBJ databases">
        <title>Deep-cultivation of Planctomycetes and their phenomic and genomic characterization uncovers novel biology.</title>
        <authorList>
            <person name="Wiegand S."/>
            <person name="Jogler M."/>
            <person name="Boedeker C."/>
            <person name="Pinto D."/>
            <person name="Vollmers J."/>
            <person name="Rivas-Marin E."/>
            <person name="Kohn T."/>
            <person name="Peeters S.H."/>
            <person name="Heuer A."/>
            <person name="Rast P."/>
            <person name="Oberbeckmann S."/>
            <person name="Bunk B."/>
            <person name="Jeske O."/>
            <person name="Meyerdierks A."/>
            <person name="Storesund J.E."/>
            <person name="Kallscheuer N."/>
            <person name="Luecker S."/>
            <person name="Lage O.M."/>
            <person name="Pohl T."/>
            <person name="Merkel B.J."/>
            <person name="Hornburger P."/>
            <person name="Mueller R.-W."/>
            <person name="Bruemmer F."/>
            <person name="Labrenz M."/>
            <person name="Spormann A.M."/>
            <person name="Op den Camp H."/>
            <person name="Overmann J."/>
            <person name="Amann R."/>
            <person name="Jetten M.S.M."/>
            <person name="Mascher T."/>
            <person name="Medema M.H."/>
            <person name="Devos D.P."/>
            <person name="Kaster A.-K."/>
            <person name="Ovreas L."/>
            <person name="Rohde M."/>
            <person name="Galperin M.Y."/>
            <person name="Jogler C."/>
        </authorList>
    </citation>
    <scope>NUCLEOTIDE SEQUENCE [LARGE SCALE GENOMIC DNA]</scope>
    <source>
        <strain evidence="7 8">ETA_A8</strain>
    </source>
</reference>
<evidence type="ECO:0000256" key="1">
    <source>
        <dbReference type="ARBA" id="ARBA00010876"/>
    </source>
</evidence>
<feature type="domain" description="Pseudouridine synthase RsuA/RluA-like" evidence="6">
    <location>
        <begin position="95"/>
        <end position="246"/>
    </location>
</feature>
<dbReference type="CDD" id="cd00165">
    <property type="entry name" value="S4"/>
    <property type="match status" value="1"/>
</dbReference>
<comment type="function">
    <text evidence="5">Responsible for synthesis of pseudouridine from uracil.</text>
</comment>
<dbReference type="GO" id="GO:0000455">
    <property type="term" value="P:enzyme-directed rRNA pseudouridine synthesis"/>
    <property type="evidence" value="ECO:0007669"/>
    <property type="project" value="TreeGrafter"/>
</dbReference>
<dbReference type="Gene3D" id="3.10.290.10">
    <property type="entry name" value="RNA-binding S4 domain"/>
    <property type="match status" value="1"/>
</dbReference>
<proteinExistence type="inferred from homology"/>
<dbReference type="KEGG" id="aagg:ETAA8_64310"/>
<dbReference type="InterPro" id="IPR006145">
    <property type="entry name" value="PsdUridine_synth_RsuA/RluA"/>
</dbReference>
<dbReference type="PANTHER" id="PTHR21600">
    <property type="entry name" value="MITOCHONDRIAL RNA PSEUDOURIDINE SYNTHASE"/>
    <property type="match status" value="1"/>
</dbReference>
<evidence type="ECO:0000256" key="5">
    <source>
        <dbReference type="RuleBase" id="RU362028"/>
    </source>
</evidence>
<dbReference type="NCBIfam" id="TIGR00005">
    <property type="entry name" value="rluA_subfam"/>
    <property type="match status" value="1"/>
</dbReference>
<dbReference type="Proteomes" id="UP000315017">
    <property type="component" value="Chromosome"/>
</dbReference>
<dbReference type="SUPFAM" id="SSF55174">
    <property type="entry name" value="Alpha-L RNA-binding motif"/>
    <property type="match status" value="1"/>
</dbReference>
<evidence type="ECO:0000256" key="4">
    <source>
        <dbReference type="PROSITE-ProRule" id="PRU00182"/>
    </source>
</evidence>
<comment type="similarity">
    <text evidence="1 5">Belongs to the pseudouridine synthase RluA family.</text>
</comment>
<dbReference type="InterPro" id="IPR020103">
    <property type="entry name" value="PsdUridine_synth_cat_dom_sf"/>
</dbReference>
<dbReference type="AlphaFoldDB" id="A0A517YM27"/>
<comment type="catalytic activity">
    <reaction evidence="5">
        <text>a uridine in RNA = a pseudouridine in RNA</text>
        <dbReference type="Rhea" id="RHEA:48348"/>
        <dbReference type="Rhea" id="RHEA-COMP:12068"/>
        <dbReference type="Rhea" id="RHEA-COMP:12069"/>
        <dbReference type="ChEBI" id="CHEBI:65314"/>
        <dbReference type="ChEBI" id="CHEBI:65315"/>
    </reaction>
</comment>
<feature type="active site" evidence="3">
    <location>
        <position position="142"/>
    </location>
</feature>
<accession>A0A517YM27</accession>
<name>A0A517YM27_9BACT</name>
<dbReference type="GO" id="GO:0009982">
    <property type="term" value="F:pseudouridine synthase activity"/>
    <property type="evidence" value="ECO:0007669"/>
    <property type="project" value="InterPro"/>
</dbReference>
<dbReference type="Pfam" id="PF00849">
    <property type="entry name" value="PseudoU_synth_2"/>
    <property type="match status" value="1"/>
</dbReference>
<dbReference type="RefSeq" id="WP_145098150.1">
    <property type="nucleotide sequence ID" value="NZ_CP036274.1"/>
</dbReference>
<dbReference type="InterPro" id="IPR006225">
    <property type="entry name" value="PsdUridine_synth_RluC/D"/>
</dbReference>
<dbReference type="InterPro" id="IPR036986">
    <property type="entry name" value="S4_RNA-bd_sf"/>
</dbReference>
<keyword evidence="8" id="KW-1185">Reference proteome</keyword>
<evidence type="ECO:0000313" key="8">
    <source>
        <dbReference type="Proteomes" id="UP000315017"/>
    </source>
</evidence>
<dbReference type="OrthoDB" id="9784108at2"/>
<dbReference type="PANTHER" id="PTHR21600:SF44">
    <property type="entry name" value="RIBOSOMAL LARGE SUBUNIT PSEUDOURIDINE SYNTHASE D"/>
    <property type="match status" value="1"/>
</dbReference>
<gene>
    <name evidence="7" type="primary">rluD_3</name>
    <name evidence="7" type="ORF">ETAA8_64310</name>
</gene>
<evidence type="ECO:0000313" key="7">
    <source>
        <dbReference type="EMBL" id="QDU31278.1"/>
    </source>
</evidence>
<dbReference type="PROSITE" id="PS50889">
    <property type="entry name" value="S4"/>
    <property type="match status" value="1"/>
</dbReference>
<dbReference type="GO" id="GO:0140098">
    <property type="term" value="F:catalytic activity, acting on RNA"/>
    <property type="evidence" value="ECO:0007669"/>
    <property type="project" value="UniProtKB-ARBA"/>
</dbReference>
<evidence type="ECO:0000256" key="2">
    <source>
        <dbReference type="ARBA" id="ARBA00023235"/>
    </source>
</evidence>
<keyword evidence="2 5" id="KW-0413">Isomerase</keyword>
<dbReference type="SUPFAM" id="SSF55120">
    <property type="entry name" value="Pseudouridine synthase"/>
    <property type="match status" value="1"/>
</dbReference>
<dbReference type="EMBL" id="CP036274">
    <property type="protein sequence ID" value="QDU31278.1"/>
    <property type="molecule type" value="Genomic_DNA"/>
</dbReference>
<keyword evidence="4" id="KW-0694">RNA-binding</keyword>
<protein>
    <recommendedName>
        <fullName evidence="5">Pseudouridine synthase</fullName>
        <ecNumber evidence="5">5.4.99.-</ecNumber>
    </recommendedName>
</protein>
<dbReference type="GO" id="GO:0003723">
    <property type="term" value="F:RNA binding"/>
    <property type="evidence" value="ECO:0007669"/>
    <property type="project" value="UniProtKB-KW"/>
</dbReference>
<organism evidence="7 8">
    <name type="scientific">Anatilimnocola aggregata</name>
    <dbReference type="NCBI Taxonomy" id="2528021"/>
    <lineage>
        <taxon>Bacteria</taxon>
        <taxon>Pseudomonadati</taxon>
        <taxon>Planctomycetota</taxon>
        <taxon>Planctomycetia</taxon>
        <taxon>Pirellulales</taxon>
        <taxon>Pirellulaceae</taxon>
        <taxon>Anatilimnocola</taxon>
    </lineage>
</organism>